<dbReference type="EMBL" id="JAWDGP010007773">
    <property type="protein sequence ID" value="KAK3705213.1"/>
    <property type="molecule type" value="Genomic_DNA"/>
</dbReference>
<proteinExistence type="predicted"/>
<organism evidence="2 3">
    <name type="scientific">Elysia crispata</name>
    <name type="common">lettuce slug</name>
    <dbReference type="NCBI Taxonomy" id="231223"/>
    <lineage>
        <taxon>Eukaryota</taxon>
        <taxon>Metazoa</taxon>
        <taxon>Spiralia</taxon>
        <taxon>Lophotrochozoa</taxon>
        <taxon>Mollusca</taxon>
        <taxon>Gastropoda</taxon>
        <taxon>Heterobranchia</taxon>
        <taxon>Euthyneura</taxon>
        <taxon>Panpulmonata</taxon>
        <taxon>Sacoglossa</taxon>
        <taxon>Placobranchoidea</taxon>
        <taxon>Plakobranchidae</taxon>
        <taxon>Elysia</taxon>
    </lineage>
</organism>
<dbReference type="Proteomes" id="UP001283361">
    <property type="component" value="Unassembled WGS sequence"/>
</dbReference>
<feature type="region of interest" description="Disordered" evidence="1">
    <location>
        <begin position="69"/>
        <end position="102"/>
    </location>
</feature>
<comment type="caution">
    <text evidence="2">The sequence shown here is derived from an EMBL/GenBank/DDBJ whole genome shotgun (WGS) entry which is preliminary data.</text>
</comment>
<dbReference type="AlphaFoldDB" id="A0AAE0XR89"/>
<feature type="compositionally biased region" description="Basic residues" evidence="1">
    <location>
        <begin position="93"/>
        <end position="102"/>
    </location>
</feature>
<keyword evidence="3" id="KW-1185">Reference proteome</keyword>
<name>A0AAE0XR89_9GAST</name>
<evidence type="ECO:0000313" key="3">
    <source>
        <dbReference type="Proteomes" id="UP001283361"/>
    </source>
</evidence>
<accession>A0AAE0XR89</accession>
<reference evidence="2" key="1">
    <citation type="journal article" date="2023" name="G3 (Bethesda)">
        <title>A reference genome for the long-term kleptoplast-retaining sea slug Elysia crispata morphotype clarki.</title>
        <authorList>
            <person name="Eastman K.E."/>
            <person name="Pendleton A.L."/>
            <person name="Shaikh M.A."/>
            <person name="Suttiyut T."/>
            <person name="Ogas R."/>
            <person name="Tomko P."/>
            <person name="Gavelis G."/>
            <person name="Widhalm J.R."/>
            <person name="Wisecaver J.H."/>
        </authorList>
    </citation>
    <scope>NUCLEOTIDE SEQUENCE</scope>
    <source>
        <strain evidence="2">ECLA1</strain>
    </source>
</reference>
<sequence>MIFLNLTVSQKPGLFSNRPADVRVSSRCPRVQQTGNLTGTLFLQEPTLSNTASTTSPVLLELFTSVQPETTHGRHTKAAENGQSVNEDPEVRQKRHICQIYS</sequence>
<evidence type="ECO:0000256" key="1">
    <source>
        <dbReference type="SAM" id="MobiDB-lite"/>
    </source>
</evidence>
<gene>
    <name evidence="2" type="ORF">RRG08_055159</name>
</gene>
<evidence type="ECO:0000313" key="2">
    <source>
        <dbReference type="EMBL" id="KAK3705213.1"/>
    </source>
</evidence>
<protein>
    <submittedName>
        <fullName evidence="2">Uncharacterized protein</fullName>
    </submittedName>
</protein>